<sequence>MISFFIDLSRATEKLPGLLCGLKLSGRRRK</sequence>
<reference evidence="1" key="2">
    <citation type="journal article" date="2015" name="Fish Shellfish Immunol.">
        <title>Early steps in the European eel (Anguilla anguilla)-Vibrio vulnificus interaction in the gills: Role of the RtxA13 toxin.</title>
        <authorList>
            <person name="Callol A."/>
            <person name="Pajuelo D."/>
            <person name="Ebbesson L."/>
            <person name="Teles M."/>
            <person name="MacKenzie S."/>
            <person name="Amaro C."/>
        </authorList>
    </citation>
    <scope>NUCLEOTIDE SEQUENCE</scope>
</reference>
<proteinExistence type="predicted"/>
<organism evidence="1">
    <name type="scientific">Anguilla anguilla</name>
    <name type="common">European freshwater eel</name>
    <name type="synonym">Muraena anguilla</name>
    <dbReference type="NCBI Taxonomy" id="7936"/>
    <lineage>
        <taxon>Eukaryota</taxon>
        <taxon>Metazoa</taxon>
        <taxon>Chordata</taxon>
        <taxon>Craniata</taxon>
        <taxon>Vertebrata</taxon>
        <taxon>Euteleostomi</taxon>
        <taxon>Actinopterygii</taxon>
        <taxon>Neopterygii</taxon>
        <taxon>Teleostei</taxon>
        <taxon>Anguilliformes</taxon>
        <taxon>Anguillidae</taxon>
        <taxon>Anguilla</taxon>
    </lineage>
</organism>
<evidence type="ECO:0000313" key="1">
    <source>
        <dbReference type="EMBL" id="JAH06868.1"/>
    </source>
</evidence>
<protein>
    <submittedName>
        <fullName evidence="1">Uncharacterized protein</fullName>
    </submittedName>
</protein>
<name>A0A0E9PSP6_ANGAN</name>
<dbReference type="EMBL" id="GBXM01101709">
    <property type="protein sequence ID" value="JAH06868.1"/>
    <property type="molecule type" value="Transcribed_RNA"/>
</dbReference>
<accession>A0A0E9PSP6</accession>
<dbReference type="AlphaFoldDB" id="A0A0E9PSP6"/>
<reference evidence="1" key="1">
    <citation type="submission" date="2014-11" db="EMBL/GenBank/DDBJ databases">
        <authorList>
            <person name="Amaro Gonzalez C."/>
        </authorList>
    </citation>
    <scope>NUCLEOTIDE SEQUENCE</scope>
</reference>